<name>A0A139X5A2_9CYAN</name>
<dbReference type="RefSeq" id="WP_017749896.1">
    <property type="nucleotide sequence ID" value="NZ_KQ976354.1"/>
</dbReference>
<proteinExistence type="predicted"/>
<dbReference type="AlphaFoldDB" id="A0A139X5A2"/>
<evidence type="ECO:0000313" key="2">
    <source>
        <dbReference type="Proteomes" id="UP000076925"/>
    </source>
</evidence>
<accession>A0A139X5A2</accession>
<sequence length="169" mass="19900">MTEIKYYQQDTDLWHQLIDREKAYLEIRQNFLNSCQSKVELIRLALQNPTERGTALEILNYLTLEERQSLFDELIKLASVGHSDIELVRSAILAFDKIWLLDNIENHAESLLKNGTDEEYRRLLELYIQIDDELTQRLVMKALQQNDSEIQEAGGDFEIILKTKRENLM</sequence>
<comment type="caution">
    <text evidence="1">The sequence shown here is derived from an EMBL/GenBank/DDBJ whole genome shotgun (WGS) entry which is preliminary data.</text>
</comment>
<evidence type="ECO:0000313" key="1">
    <source>
        <dbReference type="EMBL" id="KYC39870.1"/>
    </source>
</evidence>
<protein>
    <submittedName>
        <fullName evidence="1">Uncharacterized protein</fullName>
    </submittedName>
</protein>
<dbReference type="Proteomes" id="UP000076925">
    <property type="component" value="Unassembled WGS sequence"/>
</dbReference>
<gene>
    <name evidence="1" type="ORF">WA1_28285</name>
</gene>
<keyword evidence="2" id="KW-1185">Reference proteome</keyword>
<dbReference type="EMBL" id="ANNX02000031">
    <property type="protein sequence ID" value="KYC39870.1"/>
    <property type="molecule type" value="Genomic_DNA"/>
</dbReference>
<organism evidence="1 2">
    <name type="scientific">Scytonema hofmannii PCC 7110</name>
    <dbReference type="NCBI Taxonomy" id="128403"/>
    <lineage>
        <taxon>Bacteria</taxon>
        <taxon>Bacillati</taxon>
        <taxon>Cyanobacteriota</taxon>
        <taxon>Cyanophyceae</taxon>
        <taxon>Nostocales</taxon>
        <taxon>Scytonemataceae</taxon>
        <taxon>Scytonema</taxon>
    </lineage>
</organism>
<reference evidence="1 2" key="1">
    <citation type="journal article" date="2013" name="Genome Biol. Evol.">
        <title>Genomes of Stigonematalean cyanobacteria (subsection V) and the evolution of oxygenic photosynthesis from prokaryotes to plastids.</title>
        <authorList>
            <person name="Dagan T."/>
            <person name="Roettger M."/>
            <person name="Stucken K."/>
            <person name="Landan G."/>
            <person name="Koch R."/>
            <person name="Major P."/>
            <person name="Gould S.B."/>
            <person name="Goremykin V.V."/>
            <person name="Rippka R."/>
            <person name="Tandeau de Marsac N."/>
            <person name="Gugger M."/>
            <person name="Lockhart P.J."/>
            <person name="Allen J.F."/>
            <person name="Brune I."/>
            <person name="Maus I."/>
            <person name="Puhler A."/>
            <person name="Martin W.F."/>
        </authorList>
    </citation>
    <scope>NUCLEOTIDE SEQUENCE [LARGE SCALE GENOMIC DNA]</scope>
    <source>
        <strain evidence="1 2">PCC 7110</strain>
    </source>
</reference>
<dbReference type="OrthoDB" id="456100at2"/>